<comment type="caution">
    <text evidence="1">The sequence shown here is derived from an EMBL/GenBank/DDBJ whole genome shotgun (WGS) entry which is preliminary data.</text>
</comment>
<accession>A0AAE4Y8M1</accession>
<organism evidence="1 2">
    <name type="scientific">Stagnihabitans tardus</name>
    <dbReference type="NCBI Taxonomy" id="2699202"/>
    <lineage>
        <taxon>Bacteria</taxon>
        <taxon>Pseudomonadati</taxon>
        <taxon>Pseudomonadota</taxon>
        <taxon>Alphaproteobacteria</taxon>
        <taxon>Rhodobacterales</taxon>
        <taxon>Paracoccaceae</taxon>
        <taxon>Stagnihabitans</taxon>
    </lineage>
</organism>
<dbReference type="EMBL" id="JAABNR010000009">
    <property type="protein sequence ID" value="NBZ88017.1"/>
    <property type="molecule type" value="Genomic_DNA"/>
</dbReference>
<reference evidence="1" key="1">
    <citation type="submission" date="2020-01" db="EMBL/GenBank/DDBJ databases">
        <authorList>
            <person name="Chen W.-M."/>
        </authorList>
    </citation>
    <scope>NUCLEOTIDE SEQUENCE</scope>
    <source>
        <strain evidence="1">CYK-10</strain>
    </source>
</reference>
<evidence type="ECO:0000313" key="2">
    <source>
        <dbReference type="Proteomes" id="UP001193501"/>
    </source>
</evidence>
<dbReference type="AlphaFoldDB" id="A0AAE4Y8M1"/>
<evidence type="ECO:0000313" key="1">
    <source>
        <dbReference type="EMBL" id="NBZ88017.1"/>
    </source>
</evidence>
<dbReference type="Proteomes" id="UP001193501">
    <property type="component" value="Unassembled WGS sequence"/>
</dbReference>
<proteinExistence type="predicted"/>
<protein>
    <submittedName>
        <fullName evidence="1">Uncharacterized protein</fullName>
    </submittedName>
</protein>
<gene>
    <name evidence="1" type="ORF">GV832_10550</name>
</gene>
<dbReference type="RefSeq" id="WP_168774834.1">
    <property type="nucleotide sequence ID" value="NZ_JAABNR010000009.1"/>
</dbReference>
<name>A0AAE4Y8M1_9RHOB</name>
<keyword evidence="2" id="KW-1185">Reference proteome</keyword>
<sequence length="48" mass="4949">MASGALHVTGLSPAQTDCLGWMIEVMDRIAPRDLEGAWPPAEGPDGGA</sequence>